<protein>
    <submittedName>
        <fullName evidence="1">Uncharacterized protein</fullName>
    </submittedName>
</protein>
<dbReference type="Proteomes" id="UP000238034">
    <property type="component" value="Unassembled WGS sequence"/>
</dbReference>
<name>A0A2T0U0P9_9SPHI</name>
<proteinExistence type="predicted"/>
<sequence length="203" mass="22151">MATSCGKIKKNQLYNSCNRIFGGVEAVLYLFNRDDIAGYVRDAVNPNIIRGITMKAQAKGFRYEGYNKSVKPTSTGVKKEFGYSWRHSINFLILANSSDVKQEVEAISLGEYVAVIINKQKTNDAAIEIFGTDQGLSLGDGALKDYQEATMEGAYQLTIANSEGSEEPHLPASFAVLTDDETPVYSYIDSITALEALITPVAA</sequence>
<accession>A0A2T0U0P9</accession>
<dbReference type="RefSeq" id="WP_106293854.1">
    <property type="nucleotide sequence ID" value="NZ_PVTH01000007.1"/>
</dbReference>
<organism evidence="1 2">
    <name type="scientific">Arcticibacter pallidicorallinus</name>
    <dbReference type="NCBI Taxonomy" id="1259464"/>
    <lineage>
        <taxon>Bacteria</taxon>
        <taxon>Pseudomonadati</taxon>
        <taxon>Bacteroidota</taxon>
        <taxon>Sphingobacteriia</taxon>
        <taxon>Sphingobacteriales</taxon>
        <taxon>Sphingobacteriaceae</taxon>
        <taxon>Arcticibacter</taxon>
    </lineage>
</organism>
<dbReference type="AlphaFoldDB" id="A0A2T0U0P9"/>
<comment type="caution">
    <text evidence="1">The sequence shown here is derived from an EMBL/GenBank/DDBJ whole genome shotgun (WGS) entry which is preliminary data.</text>
</comment>
<evidence type="ECO:0000313" key="1">
    <source>
        <dbReference type="EMBL" id="PRY51526.1"/>
    </source>
</evidence>
<dbReference type="OrthoDB" id="793331at2"/>
<evidence type="ECO:0000313" key="2">
    <source>
        <dbReference type="Proteomes" id="UP000238034"/>
    </source>
</evidence>
<gene>
    <name evidence="1" type="ORF">B0I27_107112</name>
</gene>
<keyword evidence="2" id="KW-1185">Reference proteome</keyword>
<reference evidence="1 2" key="1">
    <citation type="submission" date="2018-03" db="EMBL/GenBank/DDBJ databases">
        <title>Genomic Encyclopedia of Type Strains, Phase III (KMG-III): the genomes of soil and plant-associated and newly described type strains.</title>
        <authorList>
            <person name="Whitman W."/>
        </authorList>
    </citation>
    <scope>NUCLEOTIDE SEQUENCE [LARGE SCALE GENOMIC DNA]</scope>
    <source>
        <strain evidence="1 2">CGMCC 1.9313</strain>
    </source>
</reference>
<dbReference type="EMBL" id="PVTH01000007">
    <property type="protein sequence ID" value="PRY51526.1"/>
    <property type="molecule type" value="Genomic_DNA"/>
</dbReference>